<evidence type="ECO:0000256" key="4">
    <source>
        <dbReference type="ARBA" id="ARBA00049194"/>
    </source>
</evidence>
<dbReference type="InterPro" id="IPR016163">
    <property type="entry name" value="Ald_DH_C"/>
</dbReference>
<keyword evidence="2 6" id="KW-0560">Oxidoreductase</keyword>
<evidence type="ECO:0000256" key="3">
    <source>
        <dbReference type="ARBA" id="ARBA00024226"/>
    </source>
</evidence>
<dbReference type="InterPro" id="IPR016160">
    <property type="entry name" value="Ald_DH_CS_CYS"/>
</dbReference>
<dbReference type="PROSITE" id="PS00687">
    <property type="entry name" value="ALDEHYDE_DEHYDR_GLU"/>
    <property type="match status" value="1"/>
</dbReference>
<comment type="catalytic activity">
    <reaction evidence="4">
        <text>an aldehyde + NAD(+) + H2O = a carboxylate + NADH + 2 H(+)</text>
        <dbReference type="Rhea" id="RHEA:16185"/>
        <dbReference type="ChEBI" id="CHEBI:15377"/>
        <dbReference type="ChEBI" id="CHEBI:15378"/>
        <dbReference type="ChEBI" id="CHEBI:17478"/>
        <dbReference type="ChEBI" id="CHEBI:29067"/>
        <dbReference type="ChEBI" id="CHEBI:57540"/>
        <dbReference type="ChEBI" id="CHEBI:57945"/>
        <dbReference type="EC" id="1.2.1.3"/>
    </reaction>
</comment>
<gene>
    <name evidence="9" type="ORF">K432DRAFT_400877</name>
</gene>
<dbReference type="PROSITE" id="PS00070">
    <property type="entry name" value="ALDEHYDE_DEHYDR_CYS"/>
    <property type="match status" value="1"/>
</dbReference>
<dbReference type="Gene3D" id="3.40.605.10">
    <property type="entry name" value="Aldehyde Dehydrogenase, Chain A, domain 1"/>
    <property type="match status" value="1"/>
</dbReference>
<evidence type="ECO:0000256" key="1">
    <source>
        <dbReference type="ARBA" id="ARBA00009986"/>
    </source>
</evidence>
<keyword evidence="10" id="KW-1185">Reference proteome</keyword>
<accession>A0A8E2EIP8</accession>
<dbReference type="Gene3D" id="3.40.309.10">
    <property type="entry name" value="Aldehyde Dehydrogenase, Chain A, domain 2"/>
    <property type="match status" value="1"/>
</dbReference>
<evidence type="ECO:0000256" key="2">
    <source>
        <dbReference type="ARBA" id="ARBA00023002"/>
    </source>
</evidence>
<keyword evidence="7" id="KW-0812">Transmembrane</keyword>
<keyword evidence="7" id="KW-0472">Membrane</keyword>
<dbReference type="PANTHER" id="PTHR11699">
    <property type="entry name" value="ALDEHYDE DEHYDROGENASE-RELATED"/>
    <property type="match status" value="1"/>
</dbReference>
<dbReference type="GO" id="GO:0004029">
    <property type="term" value="F:aldehyde dehydrogenase (NAD+) activity"/>
    <property type="evidence" value="ECO:0007669"/>
    <property type="project" value="UniProtKB-EC"/>
</dbReference>
<protein>
    <recommendedName>
        <fullName evidence="3">aldehyde dehydrogenase (NAD(+))</fullName>
        <ecNumber evidence="3">1.2.1.3</ecNumber>
    </recommendedName>
</protein>
<feature type="domain" description="Aldehyde dehydrogenase" evidence="8">
    <location>
        <begin position="66"/>
        <end position="123"/>
    </location>
</feature>
<comment type="similarity">
    <text evidence="1 6">Belongs to the aldehyde dehydrogenase family.</text>
</comment>
<dbReference type="AlphaFoldDB" id="A0A8E2EIP8"/>
<evidence type="ECO:0000256" key="5">
    <source>
        <dbReference type="PROSITE-ProRule" id="PRU10007"/>
    </source>
</evidence>
<evidence type="ECO:0000313" key="10">
    <source>
        <dbReference type="Proteomes" id="UP000250266"/>
    </source>
</evidence>
<dbReference type="FunFam" id="3.40.309.10:FF:000024">
    <property type="entry name" value="Betaine aldehyde dehydrogenase"/>
    <property type="match status" value="1"/>
</dbReference>
<sequence>MEHVRGLEIYGIIIASFLTLLLAFLFFRNDPERPVPYHVPPPEQCSEEWKGEVLESPSLKVPGSSAIQGYCPATGASLGLINPSTPDGIDRVIAKAKEAQVEWAKTTFAQRRKVLKTMLKCVAQGFFHIPSQGLKKREFVLENQETIARVACLDSGKTRIDASFGEILVTAEKLKWTIEHGEEALKPEPRPTNFLMMYKVNEVRWEPLGIVAACVSWNYPFHNLLGPIISSIFAGNGIIVKGSEATAWSSAYFTRIATSALTACGHSPNLVQSIICWPSVAPYLTSHPSIAHLTFIGSRPVAHAVCVSAAKTLTPVCVELGGKDAAIILDDVPDSDFQRIASILMRGVFQSAGQNCIGIERVIALPRVYAKLITHLKPLIRALRPGSALDADSAYPIDVGASISDVNFSNLEQLIEEAVAQGATLLAGGKRYTHPMFPKGHYFSPTLLVDVTPNMRIARTELFAPIFVLMRASTVSDAISMANSTEYGLGASVFGTSTADLERVVSEVQAGMVSVNDFAVYYAVQLPFGGVKGSGYGRFAGREGLRAICNTKAVCRDRWPRLVKTSIPKPLDLPFSGKEGAEERAWRMASGVVKLGYGDLRGKIAGLRGILGV</sequence>
<evidence type="ECO:0000256" key="6">
    <source>
        <dbReference type="RuleBase" id="RU003345"/>
    </source>
</evidence>
<keyword evidence="7" id="KW-1133">Transmembrane helix</keyword>
<evidence type="ECO:0000313" key="9">
    <source>
        <dbReference type="EMBL" id="OCK84736.1"/>
    </source>
</evidence>
<dbReference type="CDD" id="cd07098">
    <property type="entry name" value="ALDH_F15-22"/>
    <property type="match status" value="1"/>
</dbReference>
<proteinExistence type="inferred from homology"/>
<dbReference type="Pfam" id="PF00171">
    <property type="entry name" value="Aldedh"/>
    <property type="match status" value="2"/>
</dbReference>
<evidence type="ECO:0000259" key="8">
    <source>
        <dbReference type="Pfam" id="PF00171"/>
    </source>
</evidence>
<name>A0A8E2EIP8_9PEZI</name>
<feature type="domain" description="Aldehyde dehydrogenase" evidence="8">
    <location>
        <begin position="138"/>
        <end position="554"/>
    </location>
</feature>
<dbReference type="InterPro" id="IPR016162">
    <property type="entry name" value="Ald_DH_N"/>
</dbReference>
<dbReference type="InterPro" id="IPR015590">
    <property type="entry name" value="Aldehyde_DH_dom"/>
</dbReference>
<dbReference type="SUPFAM" id="SSF53720">
    <property type="entry name" value="ALDH-like"/>
    <property type="match status" value="1"/>
</dbReference>
<dbReference type="InterPro" id="IPR029510">
    <property type="entry name" value="Ald_DH_CS_GLU"/>
</dbReference>
<reference evidence="9 10" key="1">
    <citation type="journal article" date="2016" name="Nat. Commun.">
        <title>Ectomycorrhizal ecology is imprinted in the genome of the dominant symbiotic fungus Cenococcum geophilum.</title>
        <authorList>
            <consortium name="DOE Joint Genome Institute"/>
            <person name="Peter M."/>
            <person name="Kohler A."/>
            <person name="Ohm R.A."/>
            <person name="Kuo A."/>
            <person name="Krutzmann J."/>
            <person name="Morin E."/>
            <person name="Arend M."/>
            <person name="Barry K.W."/>
            <person name="Binder M."/>
            <person name="Choi C."/>
            <person name="Clum A."/>
            <person name="Copeland A."/>
            <person name="Grisel N."/>
            <person name="Haridas S."/>
            <person name="Kipfer T."/>
            <person name="LaButti K."/>
            <person name="Lindquist E."/>
            <person name="Lipzen A."/>
            <person name="Maire R."/>
            <person name="Meier B."/>
            <person name="Mihaltcheva S."/>
            <person name="Molinier V."/>
            <person name="Murat C."/>
            <person name="Poggeler S."/>
            <person name="Quandt C.A."/>
            <person name="Sperisen C."/>
            <person name="Tritt A."/>
            <person name="Tisserant E."/>
            <person name="Crous P.W."/>
            <person name="Henrissat B."/>
            <person name="Nehls U."/>
            <person name="Egli S."/>
            <person name="Spatafora J.W."/>
            <person name="Grigoriev I.V."/>
            <person name="Martin F.M."/>
        </authorList>
    </citation>
    <scope>NUCLEOTIDE SEQUENCE [LARGE SCALE GENOMIC DNA]</scope>
    <source>
        <strain evidence="9 10">CBS 459.81</strain>
    </source>
</reference>
<dbReference type="EMBL" id="KV744831">
    <property type="protein sequence ID" value="OCK84736.1"/>
    <property type="molecule type" value="Genomic_DNA"/>
</dbReference>
<dbReference type="InterPro" id="IPR016161">
    <property type="entry name" value="Ald_DH/histidinol_DH"/>
</dbReference>
<dbReference type="OrthoDB" id="310895at2759"/>
<evidence type="ECO:0000256" key="7">
    <source>
        <dbReference type="SAM" id="Phobius"/>
    </source>
</evidence>
<dbReference type="Proteomes" id="UP000250266">
    <property type="component" value="Unassembled WGS sequence"/>
</dbReference>
<organism evidence="9 10">
    <name type="scientific">Lepidopterella palustris CBS 459.81</name>
    <dbReference type="NCBI Taxonomy" id="1314670"/>
    <lineage>
        <taxon>Eukaryota</taxon>
        <taxon>Fungi</taxon>
        <taxon>Dikarya</taxon>
        <taxon>Ascomycota</taxon>
        <taxon>Pezizomycotina</taxon>
        <taxon>Dothideomycetes</taxon>
        <taxon>Pleosporomycetidae</taxon>
        <taxon>Mytilinidiales</taxon>
        <taxon>Argynnaceae</taxon>
        <taxon>Lepidopterella</taxon>
    </lineage>
</organism>
<feature type="active site" evidence="5">
    <location>
        <position position="319"/>
    </location>
</feature>
<feature type="transmembrane region" description="Helical" evidence="7">
    <location>
        <begin position="7"/>
        <end position="27"/>
    </location>
</feature>
<dbReference type="EC" id="1.2.1.3" evidence="3"/>